<protein>
    <recommendedName>
        <fullName evidence="2">protein-glutamate methylesterase</fullName>
        <ecNumber evidence="2">3.1.1.61</ecNumber>
    </recommendedName>
</protein>
<dbReference type="PANTHER" id="PTHR42872">
    <property type="entry name" value="PROTEIN-GLUTAMATE METHYLESTERASE/PROTEIN-GLUTAMINE GLUTAMINASE"/>
    <property type="match status" value="1"/>
</dbReference>
<sequence>MSDLRPQAVVIGASAGALEALTIILPALLADFPVPIMLVVHIPGDKRSVLAELFQAKCRIRVMEVEDKEPLVGGTAYFAPPNYHLLVEGNRTLSLSSDEPVMFSRPSIDVLFESAADAFGAALVGIVLTGANHDGARGLRAISDAGGHAVVQDPATAFAAAMPEGAIARCPDARVLPLDAIAAYLQKVVCA</sequence>
<evidence type="ECO:0000256" key="4">
    <source>
        <dbReference type="PROSITE-ProRule" id="PRU00050"/>
    </source>
</evidence>
<evidence type="ECO:0000256" key="3">
    <source>
        <dbReference type="ARBA" id="ARBA00048267"/>
    </source>
</evidence>
<dbReference type="Proteomes" id="UP001155840">
    <property type="component" value="Unassembled WGS sequence"/>
</dbReference>
<dbReference type="InterPro" id="IPR035909">
    <property type="entry name" value="CheB_C"/>
</dbReference>
<dbReference type="PROSITE" id="PS50122">
    <property type="entry name" value="CHEB"/>
    <property type="match status" value="1"/>
</dbReference>
<dbReference type="InterPro" id="IPR000673">
    <property type="entry name" value="Sig_transdc_resp-reg_Me-estase"/>
</dbReference>
<organism evidence="6 7">
    <name type="scientific">Ferranicluibacter rubi</name>
    <dbReference type="NCBI Taxonomy" id="2715133"/>
    <lineage>
        <taxon>Bacteria</taxon>
        <taxon>Pseudomonadati</taxon>
        <taxon>Pseudomonadota</taxon>
        <taxon>Alphaproteobacteria</taxon>
        <taxon>Hyphomicrobiales</taxon>
        <taxon>Rhizobiaceae</taxon>
        <taxon>Ferranicluibacter</taxon>
    </lineage>
</organism>
<evidence type="ECO:0000256" key="2">
    <source>
        <dbReference type="ARBA" id="ARBA00039140"/>
    </source>
</evidence>
<dbReference type="GO" id="GO:0005737">
    <property type="term" value="C:cytoplasm"/>
    <property type="evidence" value="ECO:0007669"/>
    <property type="project" value="InterPro"/>
</dbReference>
<evidence type="ECO:0000313" key="7">
    <source>
        <dbReference type="Proteomes" id="UP001155840"/>
    </source>
</evidence>
<feature type="active site" evidence="4">
    <location>
        <position position="134"/>
    </location>
</feature>
<dbReference type="Pfam" id="PF01339">
    <property type="entry name" value="CheB_methylest"/>
    <property type="match status" value="1"/>
</dbReference>
<dbReference type="AlphaFoldDB" id="A0AA43ZF26"/>
<feature type="domain" description="CheB-type methylesterase" evidence="5">
    <location>
        <begin position="1"/>
        <end position="191"/>
    </location>
</feature>
<keyword evidence="4" id="KW-0145">Chemotaxis</keyword>
<dbReference type="Gene3D" id="3.40.50.180">
    <property type="entry name" value="Methylesterase CheB, C-terminal domain"/>
    <property type="match status" value="1"/>
</dbReference>
<feature type="active site" evidence="4">
    <location>
        <position position="41"/>
    </location>
</feature>
<keyword evidence="1 4" id="KW-0378">Hydrolase</keyword>
<dbReference type="CDD" id="cd16433">
    <property type="entry name" value="CheB"/>
    <property type="match status" value="1"/>
</dbReference>
<reference evidence="6" key="1">
    <citation type="submission" date="2020-03" db="EMBL/GenBank/DDBJ databases">
        <title>Ferranicluibacter endophyticum gen. nov., sp. nov., a new genus isolated from Rubus ulmifolius Schott. stem.</title>
        <authorList>
            <person name="Roca-Couso R."/>
            <person name="Flores-Felix J.D."/>
            <person name="Igual J.M."/>
            <person name="Rivas R."/>
        </authorList>
    </citation>
    <scope>NUCLEOTIDE SEQUENCE</scope>
    <source>
        <strain evidence="6">CRRU44</strain>
    </source>
</reference>
<dbReference type="EC" id="3.1.1.61" evidence="2"/>
<evidence type="ECO:0000313" key="6">
    <source>
        <dbReference type="EMBL" id="NHT75773.1"/>
    </source>
</evidence>
<keyword evidence="7" id="KW-1185">Reference proteome</keyword>
<dbReference type="GO" id="GO:0000156">
    <property type="term" value="F:phosphorelay response regulator activity"/>
    <property type="evidence" value="ECO:0007669"/>
    <property type="project" value="InterPro"/>
</dbReference>
<dbReference type="GO" id="GO:0008984">
    <property type="term" value="F:protein-glutamate methylesterase activity"/>
    <property type="evidence" value="ECO:0007669"/>
    <property type="project" value="UniProtKB-EC"/>
</dbReference>
<comment type="catalytic activity">
    <reaction evidence="3">
        <text>[protein]-L-glutamate 5-O-methyl ester + H2O = L-glutamyl-[protein] + methanol + H(+)</text>
        <dbReference type="Rhea" id="RHEA:23236"/>
        <dbReference type="Rhea" id="RHEA-COMP:10208"/>
        <dbReference type="Rhea" id="RHEA-COMP:10311"/>
        <dbReference type="ChEBI" id="CHEBI:15377"/>
        <dbReference type="ChEBI" id="CHEBI:15378"/>
        <dbReference type="ChEBI" id="CHEBI:17790"/>
        <dbReference type="ChEBI" id="CHEBI:29973"/>
        <dbReference type="ChEBI" id="CHEBI:82795"/>
        <dbReference type="EC" id="3.1.1.61"/>
    </reaction>
</comment>
<name>A0AA43ZF26_9HYPH</name>
<evidence type="ECO:0000259" key="5">
    <source>
        <dbReference type="PROSITE" id="PS50122"/>
    </source>
</evidence>
<dbReference type="SUPFAM" id="SSF52738">
    <property type="entry name" value="Methylesterase CheB, C-terminal domain"/>
    <property type="match status" value="1"/>
</dbReference>
<comment type="caution">
    <text evidence="6">The sequence shown here is derived from an EMBL/GenBank/DDBJ whole genome shotgun (WGS) entry which is preliminary data.</text>
</comment>
<dbReference type="GO" id="GO:0006935">
    <property type="term" value="P:chemotaxis"/>
    <property type="evidence" value="ECO:0007669"/>
    <property type="project" value="UniProtKB-UniRule"/>
</dbReference>
<dbReference type="PANTHER" id="PTHR42872:SF6">
    <property type="entry name" value="PROTEIN-GLUTAMATE METHYLESTERASE_PROTEIN-GLUTAMINE GLUTAMINASE"/>
    <property type="match status" value="1"/>
</dbReference>
<dbReference type="EMBL" id="JAANCM010000003">
    <property type="protein sequence ID" value="NHT75773.1"/>
    <property type="molecule type" value="Genomic_DNA"/>
</dbReference>
<feature type="active site" evidence="4">
    <location>
        <position position="14"/>
    </location>
</feature>
<dbReference type="RefSeq" id="WP_110801587.1">
    <property type="nucleotide sequence ID" value="NZ_JAANCM010000003.1"/>
</dbReference>
<evidence type="ECO:0000256" key="1">
    <source>
        <dbReference type="ARBA" id="ARBA00022801"/>
    </source>
</evidence>
<gene>
    <name evidence="6" type="ORF">G8E10_08445</name>
</gene>
<proteinExistence type="predicted"/>
<accession>A0AA43ZF26</accession>